<dbReference type="Pfam" id="PF08281">
    <property type="entry name" value="Sigma70_r4_2"/>
    <property type="match status" value="1"/>
</dbReference>
<dbReference type="InterPro" id="IPR013249">
    <property type="entry name" value="RNA_pol_sigma70_r4_t2"/>
</dbReference>
<evidence type="ECO:0000259" key="5">
    <source>
        <dbReference type="Pfam" id="PF04542"/>
    </source>
</evidence>
<keyword evidence="3" id="KW-0731">Sigma factor</keyword>
<dbReference type="Proteomes" id="UP001244295">
    <property type="component" value="Unassembled WGS sequence"/>
</dbReference>
<dbReference type="RefSeq" id="WP_095745876.1">
    <property type="nucleotide sequence ID" value="NZ_BKDI01000001.1"/>
</dbReference>
<dbReference type="InterPro" id="IPR014284">
    <property type="entry name" value="RNA_pol_sigma-70_dom"/>
</dbReference>
<dbReference type="SUPFAM" id="SSF88946">
    <property type="entry name" value="Sigma2 domain of RNA polymerase sigma factors"/>
    <property type="match status" value="1"/>
</dbReference>
<dbReference type="PANTHER" id="PTHR43133">
    <property type="entry name" value="RNA POLYMERASE ECF-TYPE SIGMA FACTO"/>
    <property type="match status" value="1"/>
</dbReference>
<evidence type="ECO:0000313" key="9">
    <source>
        <dbReference type="Proteomes" id="UP000217154"/>
    </source>
</evidence>
<evidence type="ECO:0000256" key="2">
    <source>
        <dbReference type="ARBA" id="ARBA00023015"/>
    </source>
</evidence>
<dbReference type="EMBL" id="CP023284">
    <property type="protein sequence ID" value="ATA55520.1"/>
    <property type="molecule type" value="Genomic_DNA"/>
</dbReference>
<dbReference type="Gene3D" id="1.10.1740.10">
    <property type="match status" value="1"/>
</dbReference>
<dbReference type="GO" id="GO:0006352">
    <property type="term" value="P:DNA-templated transcription initiation"/>
    <property type="evidence" value="ECO:0007669"/>
    <property type="project" value="InterPro"/>
</dbReference>
<dbReference type="GO" id="GO:0003677">
    <property type="term" value="F:DNA binding"/>
    <property type="evidence" value="ECO:0007669"/>
    <property type="project" value="InterPro"/>
</dbReference>
<dbReference type="EMBL" id="JAUSRR010000001">
    <property type="protein sequence ID" value="MDP9921145.1"/>
    <property type="molecule type" value="Genomic_DNA"/>
</dbReference>
<dbReference type="SUPFAM" id="SSF88659">
    <property type="entry name" value="Sigma3 and sigma4 domains of RNA polymerase sigma factors"/>
    <property type="match status" value="1"/>
</dbReference>
<dbReference type="NCBIfam" id="TIGR02937">
    <property type="entry name" value="sigma70-ECF"/>
    <property type="match status" value="1"/>
</dbReference>
<dbReference type="AlphaFoldDB" id="A0A250DMF7"/>
<gene>
    <name evidence="7" type="ORF">CKY39_21540</name>
    <name evidence="8" type="ORF">J2W25_000150</name>
</gene>
<dbReference type="PANTHER" id="PTHR43133:SF63">
    <property type="entry name" value="RNA POLYMERASE SIGMA FACTOR FECI-RELATED"/>
    <property type="match status" value="1"/>
</dbReference>
<evidence type="ECO:0000259" key="6">
    <source>
        <dbReference type="Pfam" id="PF08281"/>
    </source>
</evidence>
<reference evidence="7 9" key="1">
    <citation type="submission" date="2017-09" db="EMBL/GenBank/DDBJ databases">
        <title>The diverse metabolic capabilities of V. boronicumulans make it an excellent choice for continued studies on novel biodegradation.</title>
        <authorList>
            <person name="Sun S."/>
        </authorList>
    </citation>
    <scope>NUCLEOTIDE SEQUENCE [LARGE SCALE GENOMIC DNA]</scope>
    <source>
        <strain evidence="7 9">J1</strain>
    </source>
</reference>
<dbReference type="Gene3D" id="1.10.10.10">
    <property type="entry name" value="Winged helix-like DNA-binding domain superfamily/Winged helix DNA-binding domain"/>
    <property type="match status" value="1"/>
</dbReference>
<reference evidence="8" key="2">
    <citation type="submission" date="2023-07" db="EMBL/GenBank/DDBJ databases">
        <title>Sorghum-associated microbial communities from plants grown in Nebraska, USA.</title>
        <authorList>
            <person name="Schachtman D."/>
        </authorList>
    </citation>
    <scope>NUCLEOTIDE SEQUENCE</scope>
    <source>
        <strain evidence="8">DS2795</strain>
    </source>
</reference>
<name>A0A250DMF7_9BURK</name>
<protein>
    <submittedName>
        <fullName evidence="8">RNA polymerase sigma-70 factor (ECF subfamily)</fullName>
    </submittedName>
    <submittedName>
        <fullName evidence="7">RNA polymerase subunit sigma</fullName>
    </submittedName>
</protein>
<evidence type="ECO:0000313" key="7">
    <source>
        <dbReference type="EMBL" id="ATA55520.1"/>
    </source>
</evidence>
<feature type="domain" description="RNA polymerase sigma-70 region 2" evidence="5">
    <location>
        <begin position="17"/>
        <end position="78"/>
    </location>
</feature>
<accession>A0A250DMF7</accession>
<sequence>MSESIKASLRALFLARYAQFRKHLHHRLGSEDLANDALQEAYLRVENSTVRSAVRYPSAYLFRIALNVAEDQRKSNSRLLSVGEVEALYDMADEAADPARGAEARNELEALERALAELPRRRRAIVLAARVDEMPHKDIAARYGVSARTVEKELRAGLEHCCERLGRDFIQRFGPGAGKQSPHDDR</sequence>
<proteinExistence type="inferred from homology"/>
<comment type="similarity">
    <text evidence="1">Belongs to the sigma-70 factor family. ECF subfamily.</text>
</comment>
<dbReference type="Pfam" id="PF04542">
    <property type="entry name" value="Sigma70_r2"/>
    <property type="match status" value="1"/>
</dbReference>
<dbReference type="KEGG" id="vbo:CKY39_21540"/>
<dbReference type="InterPro" id="IPR013324">
    <property type="entry name" value="RNA_pol_sigma_r3/r4-like"/>
</dbReference>
<keyword evidence="4" id="KW-0804">Transcription</keyword>
<dbReference type="GO" id="GO:0016987">
    <property type="term" value="F:sigma factor activity"/>
    <property type="evidence" value="ECO:0007669"/>
    <property type="project" value="UniProtKB-KW"/>
</dbReference>
<dbReference type="InterPro" id="IPR039425">
    <property type="entry name" value="RNA_pol_sigma-70-like"/>
</dbReference>
<keyword evidence="2" id="KW-0805">Transcription regulation</keyword>
<dbReference type="InterPro" id="IPR013325">
    <property type="entry name" value="RNA_pol_sigma_r2"/>
</dbReference>
<evidence type="ECO:0000313" key="8">
    <source>
        <dbReference type="EMBL" id="MDP9921145.1"/>
    </source>
</evidence>
<dbReference type="InterPro" id="IPR007627">
    <property type="entry name" value="RNA_pol_sigma70_r2"/>
</dbReference>
<feature type="domain" description="RNA polymerase sigma factor 70 region 4 type 2" evidence="6">
    <location>
        <begin position="109"/>
        <end position="161"/>
    </location>
</feature>
<organism evidence="7 9">
    <name type="scientific">Variovorax boronicumulans</name>
    <dbReference type="NCBI Taxonomy" id="436515"/>
    <lineage>
        <taxon>Bacteria</taxon>
        <taxon>Pseudomonadati</taxon>
        <taxon>Pseudomonadota</taxon>
        <taxon>Betaproteobacteria</taxon>
        <taxon>Burkholderiales</taxon>
        <taxon>Comamonadaceae</taxon>
        <taxon>Variovorax</taxon>
    </lineage>
</organism>
<dbReference type="InterPro" id="IPR036388">
    <property type="entry name" value="WH-like_DNA-bd_sf"/>
</dbReference>
<evidence type="ECO:0000256" key="3">
    <source>
        <dbReference type="ARBA" id="ARBA00023082"/>
    </source>
</evidence>
<dbReference type="Proteomes" id="UP000217154">
    <property type="component" value="Chromosome"/>
</dbReference>
<evidence type="ECO:0000256" key="4">
    <source>
        <dbReference type="ARBA" id="ARBA00023163"/>
    </source>
</evidence>
<evidence type="ECO:0000256" key="1">
    <source>
        <dbReference type="ARBA" id="ARBA00010641"/>
    </source>
</evidence>